<keyword evidence="2" id="KW-1185">Reference proteome</keyword>
<dbReference type="PROSITE" id="PS51257">
    <property type="entry name" value="PROKAR_LIPOPROTEIN"/>
    <property type="match status" value="1"/>
</dbReference>
<accession>A0ABY3X3B0</accession>
<reference evidence="1 2" key="1">
    <citation type="submission" date="2022-03" db="EMBL/GenBank/DDBJ databases">
        <title>Ignatzschineria rhizosphaerae HR5S32.</title>
        <authorList>
            <person name="Sun J.Q."/>
            <person name="Feng J.Y."/>
        </authorList>
    </citation>
    <scope>NUCLEOTIDE SEQUENCE [LARGE SCALE GENOMIC DNA]</scope>
    <source>
        <strain evidence="1 2">HR5S32</strain>
    </source>
</reference>
<dbReference type="RefSeq" id="WP_242152649.1">
    <property type="nucleotide sequence ID" value="NZ_CP093379.1"/>
</dbReference>
<name>A0ABY3X3B0_9GAMM</name>
<organism evidence="1 2">
    <name type="scientific">Ignatzschineria rhizosphaerae</name>
    <dbReference type="NCBI Taxonomy" id="2923279"/>
    <lineage>
        <taxon>Bacteria</taxon>
        <taxon>Pseudomonadati</taxon>
        <taxon>Pseudomonadota</taxon>
        <taxon>Gammaproteobacteria</taxon>
        <taxon>Cardiobacteriales</taxon>
        <taxon>Ignatzschineriaceae</taxon>
        <taxon>Ignatzschineria</taxon>
    </lineage>
</organism>
<protein>
    <submittedName>
        <fullName evidence="1">Uncharacterized protein</fullName>
    </submittedName>
</protein>
<proteinExistence type="predicted"/>
<sequence length="155" mass="17234">MRILLVMLFSFILAACGEKSVDIEVHGIRIGAPIGSVEDLESYTQQNVCEITIYHKSPFGVHADGAIFELGGKVAAVSVRIDGEDEIRNYIDFMTENYGDPDITLNSLEEDDYKFNPKGGLSKIEAYMFSPSLAVLYTTEEIDSIAYDVFDQCDE</sequence>
<gene>
    <name evidence="1" type="ORF">MMG00_05655</name>
</gene>
<dbReference type="Proteomes" id="UP000829542">
    <property type="component" value="Chromosome"/>
</dbReference>
<evidence type="ECO:0000313" key="1">
    <source>
        <dbReference type="EMBL" id="UNM97334.1"/>
    </source>
</evidence>
<dbReference type="EMBL" id="CP093379">
    <property type="protein sequence ID" value="UNM97334.1"/>
    <property type="molecule type" value="Genomic_DNA"/>
</dbReference>
<evidence type="ECO:0000313" key="2">
    <source>
        <dbReference type="Proteomes" id="UP000829542"/>
    </source>
</evidence>